<feature type="compositionally biased region" description="Basic and acidic residues" evidence="1">
    <location>
        <begin position="1"/>
        <end position="26"/>
    </location>
</feature>
<dbReference type="Proteomes" id="UP001168620">
    <property type="component" value="Unassembled WGS sequence"/>
</dbReference>
<dbReference type="InterPro" id="IPR018961">
    <property type="entry name" value="DnaJ_homolog_subfam-C_membr-28"/>
</dbReference>
<dbReference type="Pfam" id="PF09350">
    <property type="entry name" value="DJC28_CD"/>
    <property type="match status" value="1"/>
</dbReference>
<dbReference type="EMBL" id="JAUHJQ010000003">
    <property type="protein sequence ID" value="MDN4173418.1"/>
    <property type="molecule type" value="Genomic_DNA"/>
</dbReference>
<feature type="compositionally biased region" description="Basic residues" evidence="1">
    <location>
        <begin position="179"/>
        <end position="189"/>
    </location>
</feature>
<feature type="compositionally biased region" description="Low complexity" evidence="1">
    <location>
        <begin position="169"/>
        <end position="178"/>
    </location>
</feature>
<comment type="caution">
    <text evidence="3">The sequence shown here is derived from an EMBL/GenBank/DDBJ whole genome shotgun (WGS) entry which is preliminary data.</text>
</comment>
<feature type="region of interest" description="Disordered" evidence="1">
    <location>
        <begin position="169"/>
        <end position="189"/>
    </location>
</feature>
<reference evidence="3" key="1">
    <citation type="submission" date="2023-06" db="EMBL/GenBank/DDBJ databases">
        <title>Draft genome sequence of Nocardioides sp. SOB77.</title>
        <authorList>
            <person name="Zhang G."/>
        </authorList>
    </citation>
    <scope>NUCLEOTIDE SEQUENCE</scope>
    <source>
        <strain evidence="3">SOB77</strain>
    </source>
</reference>
<evidence type="ECO:0000256" key="1">
    <source>
        <dbReference type="SAM" id="MobiDB-lite"/>
    </source>
</evidence>
<feature type="domain" description="DnaJ homologue subfamily C member 28 conserved" evidence="2">
    <location>
        <begin position="45"/>
        <end position="111"/>
    </location>
</feature>
<accession>A0ABT8FFF4</accession>
<evidence type="ECO:0000313" key="4">
    <source>
        <dbReference type="Proteomes" id="UP001168620"/>
    </source>
</evidence>
<keyword evidence="4" id="KW-1185">Reference proteome</keyword>
<gene>
    <name evidence="3" type="ORF">QWY28_10725</name>
</gene>
<protein>
    <submittedName>
        <fullName evidence="3">DUF1992 domain-containing protein</fullName>
    </submittedName>
</protein>
<evidence type="ECO:0000313" key="3">
    <source>
        <dbReference type="EMBL" id="MDN4173418.1"/>
    </source>
</evidence>
<feature type="region of interest" description="Disordered" evidence="1">
    <location>
        <begin position="1"/>
        <end position="42"/>
    </location>
</feature>
<sequence>MSDRPEQSRENARPTERSSAEDEAERRKRSGHSAAHARIANQASWVDQQVRVAMAKGDFDDLPGTGKPIKDLGTEHDPDWWLKRLVEREQITVLPPSVALRKEDAELDARLDTIAFEGDVRREVEEFNERVIRARYSLSPGPPLITMPRDVDATLAAWRDRRTARLEAQRAALAASRPAPRRRWWQRRP</sequence>
<organism evidence="3 4">
    <name type="scientific">Nocardioides oceani</name>
    <dbReference type="NCBI Taxonomy" id="3058369"/>
    <lineage>
        <taxon>Bacteria</taxon>
        <taxon>Bacillati</taxon>
        <taxon>Actinomycetota</taxon>
        <taxon>Actinomycetes</taxon>
        <taxon>Propionibacteriales</taxon>
        <taxon>Nocardioidaceae</taxon>
        <taxon>Nocardioides</taxon>
    </lineage>
</organism>
<dbReference type="RefSeq" id="WP_300952526.1">
    <property type="nucleotide sequence ID" value="NZ_JAUHJQ010000003.1"/>
</dbReference>
<evidence type="ECO:0000259" key="2">
    <source>
        <dbReference type="Pfam" id="PF09350"/>
    </source>
</evidence>
<name>A0ABT8FFF4_9ACTN</name>
<proteinExistence type="predicted"/>